<dbReference type="PANTHER" id="PTHR33362">
    <property type="entry name" value="SIALIC ACID TRAP TRANSPORTER PERMEASE PROTEIN SIAT-RELATED"/>
    <property type="match status" value="1"/>
</dbReference>
<name>A0A1M5LS63_9RHOB</name>
<feature type="transmembrane region" description="Helical" evidence="7">
    <location>
        <begin position="367"/>
        <end position="389"/>
    </location>
</feature>
<evidence type="ECO:0000256" key="1">
    <source>
        <dbReference type="ARBA" id="ARBA00004429"/>
    </source>
</evidence>
<comment type="subcellular location">
    <subcellularLocation>
        <location evidence="1 7">Cell inner membrane</location>
        <topology evidence="1 7">Multi-pass membrane protein</topology>
    </subcellularLocation>
</comment>
<feature type="transmembrane region" description="Helical" evidence="7">
    <location>
        <begin position="250"/>
        <end position="268"/>
    </location>
</feature>
<feature type="transmembrane region" description="Helical" evidence="7">
    <location>
        <begin position="63"/>
        <end position="81"/>
    </location>
</feature>
<dbReference type="Proteomes" id="UP000184221">
    <property type="component" value="Unassembled WGS sequence"/>
</dbReference>
<gene>
    <name evidence="9" type="ORF">SAMN05443551_0260</name>
</gene>
<evidence type="ECO:0000256" key="6">
    <source>
        <dbReference type="ARBA" id="ARBA00023136"/>
    </source>
</evidence>
<dbReference type="RefSeq" id="WP_072775728.1">
    <property type="nucleotide sequence ID" value="NZ_FQXC01000001.1"/>
</dbReference>
<dbReference type="Pfam" id="PF06808">
    <property type="entry name" value="DctM"/>
    <property type="match status" value="1"/>
</dbReference>
<sequence>MVADPLTTGLLGLAAMFVLIVLQVPVGIAMGVVGVVGTGLIIGFEPALTLLATEPSSAMSAEGLAVIALFLLMGNLAHAGGLSDELYRLAYAFLGHRRGGLIFATIGACAGFGAICGSSVATAATMARIALPQMIERGYARSLAAGAIASGGTLGMIVPPSVVMILYAILTENSIITLFLAAVVPGLLAVVFYFVAIAVVVRLYPETAPRGERLSWGQRRRETRNSWAVVLLAVSVSGGIYSGIFTVTEAAAVGASMALIISLVRRRLTGKSFLASLGDTASNTGLIFVIIIGASVFSYFATLSGLPAAIVAWIEAMGLPPLAVIALLMVFFLILGSIFDTIAAMVLTLPFVYPLVIGLGYDPIWWGVVNIVVIELGMITPPIGINVFVLHGMARDLPLRTIFRGVTPFLLADLVRLIVLILFPALSLWLPGVMGWL</sequence>
<feature type="transmembrane region" description="Helical" evidence="7">
    <location>
        <begin position="410"/>
        <end position="430"/>
    </location>
</feature>
<dbReference type="GO" id="GO:0022857">
    <property type="term" value="F:transmembrane transporter activity"/>
    <property type="evidence" value="ECO:0007669"/>
    <property type="project" value="UniProtKB-UniRule"/>
</dbReference>
<protein>
    <recommendedName>
        <fullName evidence="7">TRAP transporter large permease protein</fullName>
    </recommendedName>
</protein>
<evidence type="ECO:0000313" key="9">
    <source>
        <dbReference type="EMBL" id="SHG67816.1"/>
    </source>
</evidence>
<comment type="subunit">
    <text evidence="7">The complex comprises the extracytoplasmic solute receptor protein and the two transmembrane proteins.</text>
</comment>
<feature type="transmembrane region" description="Helical" evidence="7">
    <location>
        <begin position="280"/>
        <end position="302"/>
    </location>
</feature>
<dbReference type="OrthoDB" id="9790209at2"/>
<comment type="function">
    <text evidence="7">Part of the tripartite ATP-independent periplasmic (TRAP) transport system.</text>
</comment>
<keyword evidence="6 7" id="KW-0472">Membrane</keyword>
<evidence type="ECO:0000256" key="3">
    <source>
        <dbReference type="ARBA" id="ARBA00022519"/>
    </source>
</evidence>
<feature type="domain" description="TRAP C4-dicarboxylate transport system permease DctM subunit" evidence="8">
    <location>
        <begin position="13"/>
        <end position="426"/>
    </location>
</feature>
<dbReference type="STRING" id="996342.SAMN05443551_0260"/>
<feature type="transmembrane region" description="Helical" evidence="7">
    <location>
        <begin position="225"/>
        <end position="244"/>
    </location>
</feature>
<evidence type="ECO:0000256" key="4">
    <source>
        <dbReference type="ARBA" id="ARBA00022692"/>
    </source>
</evidence>
<keyword evidence="5 7" id="KW-1133">Transmembrane helix</keyword>
<comment type="similarity">
    <text evidence="7">Belongs to the TRAP transporter large permease family.</text>
</comment>
<evidence type="ECO:0000259" key="8">
    <source>
        <dbReference type="Pfam" id="PF06808"/>
    </source>
</evidence>
<keyword evidence="2" id="KW-1003">Cell membrane</keyword>
<evidence type="ECO:0000256" key="5">
    <source>
        <dbReference type="ARBA" id="ARBA00022989"/>
    </source>
</evidence>
<proteinExistence type="inferred from homology"/>
<dbReference type="AlphaFoldDB" id="A0A1M5LS63"/>
<keyword evidence="10" id="KW-1185">Reference proteome</keyword>
<feature type="transmembrane region" description="Helical" evidence="7">
    <location>
        <begin position="175"/>
        <end position="204"/>
    </location>
</feature>
<reference evidence="9 10" key="1">
    <citation type="submission" date="2016-11" db="EMBL/GenBank/DDBJ databases">
        <authorList>
            <person name="Jaros S."/>
            <person name="Januszkiewicz K."/>
            <person name="Wedrychowicz H."/>
        </authorList>
    </citation>
    <scope>NUCLEOTIDE SEQUENCE [LARGE SCALE GENOMIC DNA]</scope>
    <source>
        <strain evidence="9 10">DSM 29431</strain>
    </source>
</reference>
<dbReference type="GO" id="GO:0005886">
    <property type="term" value="C:plasma membrane"/>
    <property type="evidence" value="ECO:0007669"/>
    <property type="project" value="UniProtKB-SubCell"/>
</dbReference>
<organism evidence="9 10">
    <name type="scientific">Marivita hallyeonensis</name>
    <dbReference type="NCBI Taxonomy" id="996342"/>
    <lineage>
        <taxon>Bacteria</taxon>
        <taxon>Pseudomonadati</taxon>
        <taxon>Pseudomonadota</taxon>
        <taxon>Alphaproteobacteria</taxon>
        <taxon>Rhodobacterales</taxon>
        <taxon>Roseobacteraceae</taxon>
        <taxon>Marivita</taxon>
    </lineage>
</organism>
<feature type="transmembrane region" description="Helical" evidence="7">
    <location>
        <begin position="101"/>
        <end position="131"/>
    </location>
</feature>
<feature type="transmembrane region" description="Helical" evidence="7">
    <location>
        <begin position="308"/>
        <end position="335"/>
    </location>
</feature>
<dbReference type="InterPro" id="IPR010656">
    <property type="entry name" value="DctM"/>
</dbReference>
<keyword evidence="7" id="KW-0813">Transport</keyword>
<keyword evidence="4 7" id="KW-0812">Transmembrane</keyword>
<evidence type="ECO:0000256" key="2">
    <source>
        <dbReference type="ARBA" id="ARBA00022475"/>
    </source>
</evidence>
<dbReference type="NCBIfam" id="TIGR00786">
    <property type="entry name" value="dctM"/>
    <property type="match status" value="1"/>
</dbReference>
<keyword evidence="3 7" id="KW-0997">Cell inner membrane</keyword>
<feature type="transmembrane region" description="Helical" evidence="7">
    <location>
        <begin position="342"/>
        <end position="361"/>
    </location>
</feature>
<dbReference type="PANTHER" id="PTHR33362:SF5">
    <property type="entry name" value="C4-DICARBOXYLATE TRAP TRANSPORTER LARGE PERMEASE PROTEIN DCTM"/>
    <property type="match status" value="1"/>
</dbReference>
<dbReference type="InterPro" id="IPR004681">
    <property type="entry name" value="TRAP_DctM"/>
</dbReference>
<dbReference type="EMBL" id="FQXC01000001">
    <property type="protein sequence ID" value="SHG67816.1"/>
    <property type="molecule type" value="Genomic_DNA"/>
</dbReference>
<feature type="transmembrane region" description="Helical" evidence="7">
    <location>
        <begin position="12"/>
        <end position="42"/>
    </location>
</feature>
<accession>A0A1M5LS63</accession>
<dbReference type="PIRSF" id="PIRSF006066">
    <property type="entry name" value="HI0050"/>
    <property type="match status" value="1"/>
</dbReference>
<evidence type="ECO:0000313" key="10">
    <source>
        <dbReference type="Proteomes" id="UP000184221"/>
    </source>
</evidence>
<feature type="transmembrane region" description="Helical" evidence="7">
    <location>
        <begin position="143"/>
        <end position="169"/>
    </location>
</feature>
<evidence type="ECO:0000256" key="7">
    <source>
        <dbReference type="RuleBase" id="RU369079"/>
    </source>
</evidence>